<feature type="region of interest" description="Disordered" evidence="1">
    <location>
        <begin position="82"/>
        <end position="121"/>
    </location>
</feature>
<accession>A0A2S8G3V0</accession>
<dbReference type="AlphaFoldDB" id="A0A2S8G3V0"/>
<reference evidence="2 3" key="1">
    <citation type="submission" date="2018-02" db="EMBL/GenBank/DDBJ databases">
        <title>Comparative genomes isolates from brazilian mangrove.</title>
        <authorList>
            <person name="Araujo J.E."/>
            <person name="Taketani R.G."/>
            <person name="Silva M.C.P."/>
            <person name="Loureco M.V."/>
            <person name="Andreote F.D."/>
        </authorList>
    </citation>
    <scope>NUCLEOTIDE SEQUENCE [LARGE SCALE GENOMIC DNA]</scope>
    <source>
        <strain evidence="2 3">HEX-2 MGV</strain>
    </source>
</reference>
<evidence type="ECO:0000313" key="3">
    <source>
        <dbReference type="Proteomes" id="UP000240009"/>
    </source>
</evidence>
<feature type="compositionally biased region" description="Polar residues" evidence="1">
    <location>
        <begin position="300"/>
        <end position="326"/>
    </location>
</feature>
<evidence type="ECO:0000256" key="1">
    <source>
        <dbReference type="SAM" id="MobiDB-lite"/>
    </source>
</evidence>
<feature type="compositionally biased region" description="Low complexity" evidence="1">
    <location>
        <begin position="226"/>
        <end position="237"/>
    </location>
</feature>
<feature type="compositionally biased region" description="Polar residues" evidence="1">
    <location>
        <begin position="414"/>
        <end position="433"/>
    </location>
</feature>
<dbReference type="EMBL" id="PUIA01000016">
    <property type="protein sequence ID" value="PQO39126.1"/>
    <property type="molecule type" value="Genomic_DNA"/>
</dbReference>
<feature type="region of interest" description="Disordered" evidence="1">
    <location>
        <begin position="1"/>
        <end position="30"/>
    </location>
</feature>
<feature type="compositionally biased region" description="Polar residues" evidence="1">
    <location>
        <begin position="338"/>
        <end position="347"/>
    </location>
</feature>
<feature type="region of interest" description="Disordered" evidence="1">
    <location>
        <begin position="219"/>
        <end position="240"/>
    </location>
</feature>
<dbReference type="Proteomes" id="UP000240009">
    <property type="component" value="Unassembled WGS sequence"/>
</dbReference>
<gene>
    <name evidence="2" type="ORF">C5Y96_04490</name>
</gene>
<feature type="compositionally biased region" description="Pro residues" evidence="1">
    <location>
        <begin position="86"/>
        <end position="101"/>
    </location>
</feature>
<feature type="region of interest" description="Disordered" evidence="1">
    <location>
        <begin position="255"/>
        <end position="350"/>
    </location>
</feature>
<feature type="region of interest" description="Disordered" evidence="1">
    <location>
        <begin position="401"/>
        <end position="454"/>
    </location>
</feature>
<feature type="region of interest" description="Disordered" evidence="1">
    <location>
        <begin position="363"/>
        <end position="385"/>
    </location>
</feature>
<evidence type="ECO:0000313" key="2">
    <source>
        <dbReference type="EMBL" id="PQO39126.1"/>
    </source>
</evidence>
<name>A0A2S8G3V0_9BACT</name>
<comment type="caution">
    <text evidence="2">The sequence shown here is derived from an EMBL/GenBank/DDBJ whole genome shotgun (WGS) entry which is preliminary data.</text>
</comment>
<feature type="compositionally biased region" description="Polar residues" evidence="1">
    <location>
        <begin position="20"/>
        <end position="30"/>
    </location>
</feature>
<organism evidence="2 3">
    <name type="scientific">Blastopirellula marina</name>
    <dbReference type="NCBI Taxonomy" id="124"/>
    <lineage>
        <taxon>Bacteria</taxon>
        <taxon>Pseudomonadati</taxon>
        <taxon>Planctomycetota</taxon>
        <taxon>Planctomycetia</taxon>
        <taxon>Pirellulales</taxon>
        <taxon>Pirellulaceae</taxon>
        <taxon>Blastopirellula</taxon>
    </lineage>
</organism>
<sequence>MCVDLTSGKEAETMTKPLGTPQNRETQDTQGTFYGHPIVIRVKDLTWQPPAPEPVAVPQQDWVSNLLGEDPHEADYHESLLVPPTTNLPPEPQPVAAPLPQEPVAAAPEPPEEPVAPAKPSYIHNSNEARQQRRATILSSQMKNRLALGGVAVSLLLVSFWALSGSGGSDESPVENVPQDLFVSTGELGDAPAWNASPAATDPGETITVEPFEGEIPHMASLPVRNNPSNPTMSNPSRDTQMTQIATPNMQQQETLPASYGNPAQEDIGLPMGGSPADQIWQFGPSNMSPQYEEVPINPYSDNGSSVPTGNIPNFDASQSQPSQTRPLPGGSMDLNDPRTSQYQQPAAENDGRHWMQQESGNYSYENGTLTENRSSGSTASSGTQMPAIYEGYQHQAGMPVVNNQMPTNAPAPTAQQDNSQWGFGPYSGSSMPQEAVQPRARLGGIQPLDLESR</sequence>
<proteinExistence type="predicted"/>
<protein>
    <submittedName>
        <fullName evidence="2">Uncharacterized protein</fullName>
    </submittedName>
</protein>